<evidence type="ECO:0000313" key="1">
    <source>
        <dbReference type="EMBL" id="OWR01257.1"/>
    </source>
</evidence>
<keyword evidence="2" id="KW-1185">Reference proteome</keyword>
<organism evidence="1 2">
    <name type="scientific">Sphingopyxis witflariensis</name>
    <dbReference type="NCBI Taxonomy" id="173675"/>
    <lineage>
        <taxon>Bacteria</taxon>
        <taxon>Pseudomonadati</taxon>
        <taxon>Pseudomonadota</taxon>
        <taxon>Alphaproteobacteria</taxon>
        <taxon>Sphingomonadales</taxon>
        <taxon>Sphingomonadaceae</taxon>
        <taxon>Sphingopyxis</taxon>
    </lineage>
</organism>
<sequence length="161" mass="17071">MGSGAHAQLVKSTIVSSNGVTVTKYSDDFARSYEYSTPRVRTVSAKGAIVSAGVAKIWGGDEIGPTNVRGFLIYRGDWRHFDRAVFRGGGAVNFTNTDKDVGSCRGGCLLNESFTISLSPAEIAAHAEDGKLPIQISSQSGDTALLEILVADFEAINEIAK</sequence>
<gene>
    <name evidence="1" type="ORF">CDQ91_02270</name>
</gene>
<protein>
    <submittedName>
        <fullName evidence="1">Uncharacterized protein</fullName>
    </submittedName>
</protein>
<name>A0A246K5J6_9SPHN</name>
<comment type="caution">
    <text evidence="1">The sequence shown here is derived from an EMBL/GenBank/DDBJ whole genome shotgun (WGS) entry which is preliminary data.</text>
</comment>
<dbReference type="Proteomes" id="UP000197097">
    <property type="component" value="Unassembled WGS sequence"/>
</dbReference>
<accession>A0A246K5J6</accession>
<reference evidence="1 2" key="1">
    <citation type="journal article" date="2002" name="Int. J. Syst. Evol. Microbiol.">
        <title>Sphingopyxis witflariensis sp. nov., isolated from activated sludge.</title>
        <authorList>
            <person name="Kampfer P."/>
            <person name="Witzenberger R."/>
            <person name="Denner E.B."/>
            <person name="Busse H.J."/>
            <person name="Neef A."/>
        </authorList>
    </citation>
    <scope>NUCLEOTIDE SEQUENCE [LARGE SCALE GENOMIC DNA]</scope>
    <source>
        <strain evidence="1 2">DSM 14551</strain>
    </source>
</reference>
<proteinExistence type="predicted"/>
<dbReference type="EMBL" id="NISJ01000001">
    <property type="protein sequence ID" value="OWR01257.1"/>
    <property type="molecule type" value="Genomic_DNA"/>
</dbReference>
<dbReference type="AlphaFoldDB" id="A0A246K5J6"/>
<evidence type="ECO:0000313" key="2">
    <source>
        <dbReference type="Proteomes" id="UP000197097"/>
    </source>
</evidence>